<feature type="compositionally biased region" description="Polar residues" evidence="1">
    <location>
        <begin position="121"/>
        <end position="131"/>
    </location>
</feature>
<dbReference type="GO" id="GO:0051082">
    <property type="term" value="F:unfolded protein binding"/>
    <property type="evidence" value="ECO:0007669"/>
    <property type="project" value="TreeGrafter"/>
</dbReference>
<evidence type="ECO:0000313" key="3">
    <source>
        <dbReference type="Proteomes" id="UP001154282"/>
    </source>
</evidence>
<organism evidence="2 3">
    <name type="scientific">Linum tenue</name>
    <dbReference type="NCBI Taxonomy" id="586396"/>
    <lineage>
        <taxon>Eukaryota</taxon>
        <taxon>Viridiplantae</taxon>
        <taxon>Streptophyta</taxon>
        <taxon>Embryophyta</taxon>
        <taxon>Tracheophyta</taxon>
        <taxon>Spermatophyta</taxon>
        <taxon>Magnoliopsida</taxon>
        <taxon>eudicotyledons</taxon>
        <taxon>Gunneridae</taxon>
        <taxon>Pentapetalae</taxon>
        <taxon>rosids</taxon>
        <taxon>fabids</taxon>
        <taxon>Malpighiales</taxon>
        <taxon>Linaceae</taxon>
        <taxon>Linum</taxon>
    </lineage>
</organism>
<name>A0AAV0HAP2_9ROSI</name>
<accession>A0AAV0HAP2</accession>
<dbReference type="AlphaFoldDB" id="A0AAV0HAP2"/>
<dbReference type="Proteomes" id="UP001154282">
    <property type="component" value="Unassembled WGS sequence"/>
</dbReference>
<sequence length="181" mass="19442">MPGCYTLAAIREFAGKRRLLTFRKTMAACASDGWRFGYCPAFVFFSFFPRGFEHGTGDTAVEFVPRSSSASVSVTAVSSSTVCFSSSDPVLVPSNDSRPAGTVGTIKREVGSHRTLSATNVAPNSQKSAGSTKEWKPKTTNSTVAQVSGIASSTEVRNAPVDSVLHQFLNHSQLQEVIWKI</sequence>
<protein>
    <submittedName>
        <fullName evidence="2">Uncharacterized protein</fullName>
    </submittedName>
</protein>
<dbReference type="InterPro" id="IPR044277">
    <property type="entry name" value="GIP1"/>
</dbReference>
<keyword evidence="3" id="KW-1185">Reference proteome</keyword>
<evidence type="ECO:0000256" key="1">
    <source>
        <dbReference type="SAM" id="MobiDB-lite"/>
    </source>
</evidence>
<dbReference type="PANTHER" id="PTHR46775:SF1">
    <property type="entry name" value="FLOCCULATION PROTEIN (DUF1296)"/>
    <property type="match status" value="1"/>
</dbReference>
<evidence type="ECO:0000313" key="2">
    <source>
        <dbReference type="EMBL" id="CAI0381843.1"/>
    </source>
</evidence>
<dbReference type="EMBL" id="CAMGYJ010000002">
    <property type="protein sequence ID" value="CAI0381843.1"/>
    <property type="molecule type" value="Genomic_DNA"/>
</dbReference>
<feature type="region of interest" description="Disordered" evidence="1">
    <location>
        <begin position="121"/>
        <end position="141"/>
    </location>
</feature>
<dbReference type="PANTHER" id="PTHR46775">
    <property type="entry name" value="FLOCCULATION PROTEIN (DUF1296)"/>
    <property type="match status" value="1"/>
</dbReference>
<reference evidence="2" key="1">
    <citation type="submission" date="2022-08" db="EMBL/GenBank/DDBJ databases">
        <authorList>
            <person name="Gutierrez-Valencia J."/>
        </authorList>
    </citation>
    <scope>NUCLEOTIDE SEQUENCE</scope>
</reference>
<gene>
    <name evidence="2" type="ORF">LITE_LOCUS3327</name>
</gene>
<proteinExistence type="predicted"/>
<comment type="caution">
    <text evidence="2">The sequence shown here is derived from an EMBL/GenBank/DDBJ whole genome shotgun (WGS) entry which is preliminary data.</text>
</comment>